<dbReference type="InterPro" id="IPR036020">
    <property type="entry name" value="WW_dom_sf"/>
</dbReference>
<keyword evidence="4" id="KW-0539">Nucleus</keyword>
<feature type="domain" description="WW" evidence="6">
    <location>
        <begin position="76"/>
        <end position="109"/>
    </location>
</feature>
<sequence>HHGTPTTGGESGGHREGSASRYHRTRSGRHAEEPGRRRTSRDRPPRPLMGGGGGGGSMAPPPNARPALVPFIRPAVDLPHGYEIRTTQQGQVYFYHIPTKQSTWHDPRIPRDFDTQNLTTETLGPLPHGWEQRKTASGRVYFVDHNNRTTQFTDPRINMHILQMIRRQNSVAAAAAAAAAAATGGATNGCSSSPLSGAGPQVPNGTGAAGSGSSRYAAAALAEAVNPIANGVSSPWRACRCVVCIVSQKEVSELNLVRIVVPASLAHAKFCLPLLGLYCFYSFYRI</sequence>
<dbReference type="PANTHER" id="PTHR17616:SF8">
    <property type="entry name" value="TRANSCRIPTIONAL COACTIVATOR YORKIE"/>
    <property type="match status" value="1"/>
</dbReference>
<dbReference type="AlphaFoldDB" id="A0A182TWU5"/>
<dbReference type="GO" id="GO:0003713">
    <property type="term" value="F:transcription coactivator activity"/>
    <property type="evidence" value="ECO:0007669"/>
    <property type="project" value="TreeGrafter"/>
</dbReference>
<dbReference type="Gene3D" id="2.20.70.10">
    <property type="match status" value="2"/>
</dbReference>
<dbReference type="PROSITE" id="PS50020">
    <property type="entry name" value="WW_DOMAIN_2"/>
    <property type="match status" value="2"/>
</dbReference>
<protein>
    <recommendedName>
        <fullName evidence="6">WW domain-containing protein</fullName>
    </recommendedName>
</protein>
<reference evidence="7" key="2">
    <citation type="submission" date="2020-05" db="UniProtKB">
        <authorList>
            <consortium name="EnsemblMetazoa"/>
        </authorList>
    </citation>
    <scope>IDENTIFICATION</scope>
    <source>
        <strain evidence="7">CM1001059</strain>
    </source>
</reference>
<dbReference type="Proteomes" id="UP000075902">
    <property type="component" value="Unassembled WGS sequence"/>
</dbReference>
<dbReference type="InterPro" id="IPR051583">
    <property type="entry name" value="YAP1"/>
</dbReference>
<feature type="domain" description="WW" evidence="6">
    <location>
        <begin position="124"/>
        <end position="157"/>
    </location>
</feature>
<evidence type="ECO:0000256" key="5">
    <source>
        <dbReference type="SAM" id="MobiDB-lite"/>
    </source>
</evidence>
<dbReference type="STRING" id="34690.A0A182TWU5"/>
<comment type="subcellular location">
    <subcellularLocation>
        <location evidence="2">Cytoplasm</location>
    </subcellularLocation>
    <subcellularLocation>
        <location evidence="1">Nucleus</location>
    </subcellularLocation>
</comment>
<dbReference type="CDD" id="cd00201">
    <property type="entry name" value="WW"/>
    <property type="match status" value="2"/>
</dbReference>
<dbReference type="GO" id="GO:0005737">
    <property type="term" value="C:cytoplasm"/>
    <property type="evidence" value="ECO:0007669"/>
    <property type="project" value="UniProtKB-SubCell"/>
</dbReference>
<reference evidence="8" key="1">
    <citation type="submission" date="2014-01" db="EMBL/GenBank/DDBJ databases">
        <title>The Genome Sequence of Anopheles melas CM1001059_A (V2).</title>
        <authorList>
            <consortium name="The Broad Institute Genomics Platform"/>
            <person name="Neafsey D.E."/>
            <person name="Besansky N."/>
            <person name="Howell P."/>
            <person name="Walton C."/>
            <person name="Young S.K."/>
            <person name="Zeng Q."/>
            <person name="Gargeya S."/>
            <person name="Fitzgerald M."/>
            <person name="Haas B."/>
            <person name="Abouelleil A."/>
            <person name="Allen A.W."/>
            <person name="Alvarado L."/>
            <person name="Arachchi H.M."/>
            <person name="Berlin A.M."/>
            <person name="Chapman S.B."/>
            <person name="Gainer-Dewar J."/>
            <person name="Goldberg J."/>
            <person name="Griggs A."/>
            <person name="Gujja S."/>
            <person name="Hansen M."/>
            <person name="Howarth C."/>
            <person name="Imamovic A."/>
            <person name="Ireland A."/>
            <person name="Larimer J."/>
            <person name="McCowan C."/>
            <person name="Murphy C."/>
            <person name="Pearson M."/>
            <person name="Poon T.W."/>
            <person name="Priest M."/>
            <person name="Roberts A."/>
            <person name="Saif S."/>
            <person name="Shea T."/>
            <person name="Sisk P."/>
            <person name="Sykes S."/>
            <person name="Wortman J."/>
            <person name="Nusbaum C."/>
            <person name="Birren B."/>
        </authorList>
    </citation>
    <scope>NUCLEOTIDE SEQUENCE [LARGE SCALE GENOMIC DNA]</scope>
    <source>
        <strain evidence="8">CM1001059</strain>
    </source>
</reference>
<dbReference type="Pfam" id="PF00397">
    <property type="entry name" value="WW"/>
    <property type="match status" value="2"/>
</dbReference>
<dbReference type="PROSITE" id="PS01159">
    <property type="entry name" value="WW_DOMAIN_1"/>
    <property type="match status" value="1"/>
</dbReference>
<dbReference type="SUPFAM" id="SSF51045">
    <property type="entry name" value="WW domain"/>
    <property type="match status" value="2"/>
</dbReference>
<evidence type="ECO:0000313" key="8">
    <source>
        <dbReference type="Proteomes" id="UP000075902"/>
    </source>
</evidence>
<dbReference type="FunFam" id="2.20.70.10:FF:000017">
    <property type="entry name" value="E3 ubiquitin-protein ligase"/>
    <property type="match status" value="1"/>
</dbReference>
<evidence type="ECO:0000256" key="3">
    <source>
        <dbReference type="ARBA" id="ARBA00022490"/>
    </source>
</evidence>
<feature type="compositionally biased region" description="Basic and acidic residues" evidence="5">
    <location>
        <begin position="29"/>
        <end position="45"/>
    </location>
</feature>
<evidence type="ECO:0000259" key="6">
    <source>
        <dbReference type="PROSITE" id="PS50020"/>
    </source>
</evidence>
<dbReference type="SMART" id="SM00456">
    <property type="entry name" value="WW"/>
    <property type="match status" value="2"/>
</dbReference>
<organism evidence="7 8">
    <name type="scientific">Anopheles melas</name>
    <dbReference type="NCBI Taxonomy" id="34690"/>
    <lineage>
        <taxon>Eukaryota</taxon>
        <taxon>Metazoa</taxon>
        <taxon>Ecdysozoa</taxon>
        <taxon>Arthropoda</taxon>
        <taxon>Hexapoda</taxon>
        <taxon>Insecta</taxon>
        <taxon>Pterygota</taxon>
        <taxon>Neoptera</taxon>
        <taxon>Endopterygota</taxon>
        <taxon>Diptera</taxon>
        <taxon>Nematocera</taxon>
        <taxon>Culicoidea</taxon>
        <taxon>Culicidae</taxon>
        <taxon>Anophelinae</taxon>
        <taxon>Anopheles</taxon>
    </lineage>
</organism>
<keyword evidence="3" id="KW-0963">Cytoplasm</keyword>
<evidence type="ECO:0000256" key="2">
    <source>
        <dbReference type="ARBA" id="ARBA00004496"/>
    </source>
</evidence>
<dbReference type="VEuPathDB" id="VectorBase:AMEC009745"/>
<dbReference type="PANTHER" id="PTHR17616">
    <property type="entry name" value="YES-ASSOCIATED PROTEIN YAP1 FAMILY MEMBER"/>
    <property type="match status" value="1"/>
</dbReference>
<evidence type="ECO:0000256" key="4">
    <source>
        <dbReference type="ARBA" id="ARBA00023242"/>
    </source>
</evidence>
<dbReference type="GO" id="GO:0005634">
    <property type="term" value="C:nucleus"/>
    <property type="evidence" value="ECO:0007669"/>
    <property type="project" value="UniProtKB-SubCell"/>
</dbReference>
<dbReference type="GO" id="GO:0045944">
    <property type="term" value="P:positive regulation of transcription by RNA polymerase II"/>
    <property type="evidence" value="ECO:0007669"/>
    <property type="project" value="TreeGrafter"/>
</dbReference>
<proteinExistence type="predicted"/>
<evidence type="ECO:0000256" key="1">
    <source>
        <dbReference type="ARBA" id="ARBA00004123"/>
    </source>
</evidence>
<feature type="region of interest" description="Disordered" evidence="5">
    <location>
        <begin position="1"/>
        <end position="66"/>
    </location>
</feature>
<dbReference type="GO" id="GO:0035329">
    <property type="term" value="P:hippo signaling"/>
    <property type="evidence" value="ECO:0007669"/>
    <property type="project" value="TreeGrafter"/>
</dbReference>
<name>A0A182TWU5_9DIPT</name>
<accession>A0A182TWU5</accession>
<keyword evidence="8" id="KW-1185">Reference proteome</keyword>
<dbReference type="EnsemblMetazoa" id="AMEC009745-RA">
    <property type="protein sequence ID" value="AMEC009745-PA"/>
    <property type="gene ID" value="AMEC009745"/>
</dbReference>
<dbReference type="FunFam" id="2.20.70.10:FF:000014">
    <property type="entry name" value="E3 ubiquitin-protein ligase SMURF1"/>
    <property type="match status" value="1"/>
</dbReference>
<dbReference type="InterPro" id="IPR001202">
    <property type="entry name" value="WW_dom"/>
</dbReference>
<evidence type="ECO:0000313" key="7">
    <source>
        <dbReference type="EnsemblMetazoa" id="AMEC009745-PA"/>
    </source>
</evidence>